<name>A0ACA9QNJ9_9GLOM</name>
<feature type="non-terminal residue" evidence="1">
    <location>
        <position position="1"/>
    </location>
</feature>
<comment type="caution">
    <text evidence="1">The sequence shown here is derived from an EMBL/GenBank/DDBJ whole genome shotgun (WGS) entry which is preliminary data.</text>
</comment>
<reference evidence="1" key="1">
    <citation type="submission" date="2021-06" db="EMBL/GenBank/DDBJ databases">
        <authorList>
            <person name="Kallberg Y."/>
            <person name="Tangrot J."/>
            <person name="Rosling A."/>
        </authorList>
    </citation>
    <scope>NUCLEOTIDE SEQUENCE</scope>
    <source>
        <strain evidence="1">CL356</strain>
    </source>
</reference>
<proteinExistence type="predicted"/>
<protein>
    <submittedName>
        <fullName evidence="1">14391_t:CDS:1</fullName>
    </submittedName>
</protein>
<dbReference type="EMBL" id="CAJVPT010054419">
    <property type="protein sequence ID" value="CAG8753303.1"/>
    <property type="molecule type" value="Genomic_DNA"/>
</dbReference>
<gene>
    <name evidence="1" type="ORF">ACOLOM_LOCUS12811</name>
</gene>
<sequence>SPSGAVTRLLEPWIKLNKSTLTSLTLSVRASCVWGRDRLVDFEPIILTDNSLPWSRALVPPHHTRNASQITESQLRYFGHLSMLAIIVCLWNTPPSLYRTLQISLLHRIISGRQSLSSARLQKYQRQSGSNYARSWSHFCFGAQSGHLGQRLQVVD</sequence>
<evidence type="ECO:0000313" key="2">
    <source>
        <dbReference type="Proteomes" id="UP000789525"/>
    </source>
</evidence>
<keyword evidence="2" id="KW-1185">Reference proteome</keyword>
<dbReference type="Proteomes" id="UP000789525">
    <property type="component" value="Unassembled WGS sequence"/>
</dbReference>
<accession>A0ACA9QNJ9</accession>
<evidence type="ECO:0000313" key="1">
    <source>
        <dbReference type="EMBL" id="CAG8753303.1"/>
    </source>
</evidence>
<organism evidence="1 2">
    <name type="scientific">Acaulospora colombiana</name>
    <dbReference type="NCBI Taxonomy" id="27376"/>
    <lineage>
        <taxon>Eukaryota</taxon>
        <taxon>Fungi</taxon>
        <taxon>Fungi incertae sedis</taxon>
        <taxon>Mucoromycota</taxon>
        <taxon>Glomeromycotina</taxon>
        <taxon>Glomeromycetes</taxon>
        <taxon>Diversisporales</taxon>
        <taxon>Acaulosporaceae</taxon>
        <taxon>Acaulospora</taxon>
    </lineage>
</organism>
<feature type="non-terminal residue" evidence="1">
    <location>
        <position position="156"/>
    </location>
</feature>